<accession>A0A537JXQ6</accession>
<dbReference type="GO" id="GO:0016788">
    <property type="term" value="F:hydrolase activity, acting on ester bonds"/>
    <property type="evidence" value="ECO:0007669"/>
    <property type="project" value="InterPro"/>
</dbReference>
<comment type="caution">
    <text evidence="4">The sequence shown here is derived from an EMBL/GenBank/DDBJ whole genome shotgun (WGS) entry which is preliminary data.</text>
</comment>
<dbReference type="Pfam" id="PF07463">
    <property type="entry name" value="NUMOD4"/>
    <property type="match status" value="1"/>
</dbReference>
<feature type="compositionally biased region" description="Basic and acidic residues" evidence="1">
    <location>
        <begin position="166"/>
        <end position="183"/>
    </location>
</feature>
<dbReference type="InterPro" id="IPR003615">
    <property type="entry name" value="HNH_nuc"/>
</dbReference>
<evidence type="ECO:0000313" key="4">
    <source>
        <dbReference type="EMBL" id="TMI88327.1"/>
    </source>
</evidence>
<evidence type="ECO:0000256" key="1">
    <source>
        <dbReference type="SAM" id="MobiDB-lite"/>
    </source>
</evidence>
<reference evidence="4 5" key="1">
    <citation type="journal article" date="2019" name="Nat. Microbiol.">
        <title>Mediterranean grassland soil C-N compound turnover is dependent on rainfall and depth, and is mediated by genomically divergent microorganisms.</title>
        <authorList>
            <person name="Diamond S."/>
            <person name="Andeer P.F."/>
            <person name="Li Z."/>
            <person name="Crits-Christoph A."/>
            <person name="Burstein D."/>
            <person name="Anantharaman K."/>
            <person name="Lane K.R."/>
            <person name="Thomas B.C."/>
            <person name="Pan C."/>
            <person name="Northen T.R."/>
            <person name="Banfield J.F."/>
        </authorList>
    </citation>
    <scope>NUCLEOTIDE SEQUENCE [LARGE SCALE GENOMIC DNA]</scope>
    <source>
        <strain evidence="4">NP_3</strain>
    </source>
</reference>
<feature type="domain" description="HNH nuclease" evidence="3">
    <location>
        <begin position="73"/>
        <end position="116"/>
    </location>
</feature>
<organism evidence="4 5">
    <name type="scientific">Candidatus Segetimicrobium genomatis</name>
    <dbReference type="NCBI Taxonomy" id="2569760"/>
    <lineage>
        <taxon>Bacteria</taxon>
        <taxon>Bacillati</taxon>
        <taxon>Candidatus Sysuimicrobiota</taxon>
        <taxon>Candidatus Sysuimicrobiia</taxon>
        <taxon>Candidatus Sysuimicrobiales</taxon>
        <taxon>Candidatus Segetimicrobiaceae</taxon>
        <taxon>Candidatus Segetimicrobium</taxon>
    </lineage>
</organism>
<evidence type="ECO:0000259" key="3">
    <source>
        <dbReference type="Pfam" id="PF13392"/>
    </source>
</evidence>
<feature type="region of interest" description="Disordered" evidence="1">
    <location>
        <begin position="157"/>
        <end position="183"/>
    </location>
</feature>
<dbReference type="InterPro" id="IPR044925">
    <property type="entry name" value="His-Me_finger_sf"/>
</dbReference>
<dbReference type="Proteomes" id="UP000318509">
    <property type="component" value="Unassembled WGS sequence"/>
</dbReference>
<evidence type="ECO:0008006" key="6">
    <source>
        <dbReference type="Google" id="ProtNLM"/>
    </source>
</evidence>
<gene>
    <name evidence="4" type="ORF">E6H00_12910</name>
</gene>
<protein>
    <recommendedName>
        <fullName evidence="6">HNH endonuclease</fullName>
    </recommendedName>
</protein>
<evidence type="ECO:0000259" key="2">
    <source>
        <dbReference type="Pfam" id="PF07463"/>
    </source>
</evidence>
<name>A0A537JXQ6_9BACT</name>
<proteinExistence type="predicted"/>
<dbReference type="EMBL" id="VBAK01000141">
    <property type="protein sequence ID" value="TMI88327.1"/>
    <property type="molecule type" value="Genomic_DNA"/>
</dbReference>
<dbReference type="AlphaFoldDB" id="A0A537JXQ6"/>
<feature type="domain" description="NUMOD4" evidence="2">
    <location>
        <begin position="7"/>
        <end position="65"/>
    </location>
</feature>
<evidence type="ECO:0000313" key="5">
    <source>
        <dbReference type="Proteomes" id="UP000318509"/>
    </source>
</evidence>
<dbReference type="InterPro" id="IPR010902">
    <property type="entry name" value="NUMOD4"/>
</dbReference>
<dbReference type="Gene3D" id="3.90.75.20">
    <property type="match status" value="1"/>
</dbReference>
<sequence length="183" mass="20282">MDPAMVETWKSIHGFEGLYEVSDQARVRRTGRAAIQGKGHGGGARIGRILASCPTKKGYLAINLWKNGKISRKLLHVLVARAFIGPAQGQEVNHKDGIKTHCWLDNLEYLTRPENGKHAYRIGLRRPANLKMTAHKVRQIRSSSPWAVEDLLGSMASQNPASRASEMAEHGAKNGRAHEAREF</sequence>
<dbReference type="Pfam" id="PF13392">
    <property type="entry name" value="HNH_3"/>
    <property type="match status" value="1"/>
</dbReference>
<dbReference type="SUPFAM" id="SSF54060">
    <property type="entry name" value="His-Me finger endonucleases"/>
    <property type="match status" value="1"/>
</dbReference>